<dbReference type="PANTHER" id="PTHR38448:SF2">
    <property type="entry name" value="REGULATORY PROTEIN YLBF"/>
    <property type="match status" value="1"/>
</dbReference>
<dbReference type="RefSeq" id="WP_046789878.1">
    <property type="nucleotide sequence ID" value="NZ_CP011366.1"/>
</dbReference>
<accession>A0A0F7HJ78</accession>
<dbReference type="KEGG" id="shv:AAT16_05335"/>
<sequence>MITEKELEIMDQLDALNKKVMETTEYKHYCKYRELLDTDPVASDLIDRFTKMKEAFEEVQRFGKYHPDFSTKRREINQFKKELDMNPVIMEYRRAEYQIQSLLDEILYHVSIGVSSNVNVVSSNPFFSVGGESGCSTGGSCGCQTAI</sequence>
<organism evidence="2 4">
    <name type="scientific">Salinicoccus halodurans</name>
    <dbReference type="NCBI Taxonomy" id="407035"/>
    <lineage>
        <taxon>Bacteria</taxon>
        <taxon>Bacillati</taxon>
        <taxon>Bacillota</taxon>
        <taxon>Bacilli</taxon>
        <taxon>Bacillales</taxon>
        <taxon>Staphylococcaceae</taxon>
        <taxon>Salinicoccus</taxon>
    </lineage>
</organism>
<keyword evidence="3" id="KW-1185">Reference proteome</keyword>
<protein>
    <submittedName>
        <fullName evidence="2">Cell fate regulator YlbF, YheA/YmcA/DUF963 family (Controls sporulation, competence, biofilm development)</fullName>
    </submittedName>
</protein>
<dbReference type="InterPro" id="IPR052767">
    <property type="entry name" value="Bact_com_dev_regulator"/>
</dbReference>
<dbReference type="AlphaFoldDB" id="A0A0F7HJ78"/>
<dbReference type="OrthoDB" id="2157513at2"/>
<dbReference type="Proteomes" id="UP000183090">
    <property type="component" value="Unassembled WGS sequence"/>
</dbReference>
<dbReference type="EMBL" id="FOTB01000001">
    <property type="protein sequence ID" value="SFK54344.1"/>
    <property type="molecule type" value="Genomic_DNA"/>
</dbReference>
<dbReference type="Pfam" id="PF06133">
    <property type="entry name" value="Com_YlbF"/>
    <property type="match status" value="1"/>
</dbReference>
<evidence type="ECO:0000313" key="3">
    <source>
        <dbReference type="Proteomes" id="UP000034029"/>
    </source>
</evidence>
<dbReference type="SUPFAM" id="SSF158622">
    <property type="entry name" value="YheA/YmcA-like"/>
    <property type="match status" value="1"/>
</dbReference>
<evidence type="ECO:0000313" key="2">
    <source>
        <dbReference type="EMBL" id="SFK54344.1"/>
    </source>
</evidence>
<dbReference type="Gene3D" id="1.20.1500.10">
    <property type="entry name" value="YheA/YmcA-like"/>
    <property type="match status" value="1"/>
</dbReference>
<dbReference type="Proteomes" id="UP000034029">
    <property type="component" value="Chromosome"/>
</dbReference>
<dbReference type="PANTHER" id="PTHR38448">
    <property type="entry name" value="REGULATORY PROTEIN YLBF-RELATED"/>
    <property type="match status" value="1"/>
</dbReference>
<reference evidence="3" key="2">
    <citation type="submission" date="2015-04" db="EMBL/GenBank/DDBJ databases">
        <title>Complete genome sequence of Salinicoccus halodurans strain H3B36, isolated from the Qaidam basin of China.</title>
        <authorList>
            <person name="Ma Y."/>
            <person name="Jiang K."/>
            <person name="Xue Y."/>
        </authorList>
    </citation>
    <scope>NUCLEOTIDE SEQUENCE [LARGE SCALE GENOMIC DNA]</scope>
    <source>
        <strain evidence="3">H3B36</strain>
    </source>
</reference>
<reference evidence="1 3" key="1">
    <citation type="journal article" date="2015" name="Int. J. Syst. Evol. Microbiol.">
        <title>Complete genome sequence of Salinicoccus halodurans H3B36, isolated from the Qaidam Basin in China.</title>
        <authorList>
            <person name="Jiang K."/>
            <person name="Xue Y."/>
            <person name="Ma Y."/>
        </authorList>
    </citation>
    <scope>NUCLEOTIDE SEQUENCE [LARGE SCALE GENOMIC DNA]</scope>
    <source>
        <strain evidence="1 3">H3B36</strain>
    </source>
</reference>
<evidence type="ECO:0000313" key="4">
    <source>
        <dbReference type="Proteomes" id="UP000183090"/>
    </source>
</evidence>
<dbReference type="EMBL" id="CP011366">
    <property type="protein sequence ID" value="AKG73689.1"/>
    <property type="molecule type" value="Genomic_DNA"/>
</dbReference>
<gene>
    <name evidence="1" type="ORF">AAT16_05335</name>
    <name evidence="2" type="ORF">SAMN05216235_0307</name>
</gene>
<dbReference type="InterPro" id="IPR010368">
    <property type="entry name" value="Com_YlbF"/>
</dbReference>
<evidence type="ECO:0000313" key="1">
    <source>
        <dbReference type="EMBL" id="AKG73689.1"/>
    </source>
</evidence>
<proteinExistence type="predicted"/>
<name>A0A0F7HJ78_9STAP</name>
<dbReference type="InterPro" id="IPR023378">
    <property type="entry name" value="YheA/YmcA-like_dom_sf"/>
</dbReference>
<reference evidence="2 4" key="3">
    <citation type="submission" date="2016-10" db="EMBL/GenBank/DDBJ databases">
        <authorList>
            <person name="Varghese N."/>
            <person name="Submissions S."/>
        </authorList>
    </citation>
    <scope>NUCLEOTIDE SEQUENCE [LARGE SCALE GENOMIC DNA]</scope>
    <source>
        <strain evidence="2 4">CGMCC 1.6501</strain>
    </source>
</reference>